<dbReference type="InterPro" id="IPR003673">
    <property type="entry name" value="CoA-Trfase_fam_III"/>
</dbReference>
<comment type="caution">
    <text evidence="2">The sequence shown here is derived from an EMBL/GenBank/DDBJ whole genome shotgun (WGS) entry which is preliminary data.</text>
</comment>
<dbReference type="Gene3D" id="3.40.50.10540">
    <property type="entry name" value="Crotonobetainyl-coa:carnitine coa-transferase, domain 1"/>
    <property type="match status" value="1"/>
</dbReference>
<dbReference type="RefSeq" id="WP_133771710.1">
    <property type="nucleotide sequence ID" value="NZ_SNZR01000013.1"/>
</dbReference>
<dbReference type="InterPro" id="IPR050483">
    <property type="entry name" value="CoA-transferase_III_domain"/>
</dbReference>
<dbReference type="InterPro" id="IPR023606">
    <property type="entry name" value="CoA-Trfase_III_dom_1_sf"/>
</dbReference>
<keyword evidence="3" id="KW-1185">Reference proteome</keyword>
<reference evidence="2 3" key="1">
    <citation type="submission" date="2019-03" db="EMBL/GenBank/DDBJ databases">
        <title>Genomic Encyclopedia of Type Strains, Phase IV (KMG-IV): sequencing the most valuable type-strain genomes for metagenomic binning, comparative biology and taxonomic classification.</title>
        <authorList>
            <person name="Goeker M."/>
        </authorList>
    </citation>
    <scope>NUCLEOTIDE SEQUENCE [LARGE SCALE GENOMIC DNA]</scope>
    <source>
        <strain evidence="2 3">DSM 25903</strain>
    </source>
</reference>
<dbReference type="OrthoDB" id="9806585at2"/>
<dbReference type="Gene3D" id="3.30.1540.10">
    <property type="entry name" value="formyl-coa transferase, domain 3"/>
    <property type="match status" value="1"/>
</dbReference>
<dbReference type="InterPro" id="IPR044855">
    <property type="entry name" value="CoA-Trfase_III_dom3_sf"/>
</dbReference>
<name>A0A4V3DXX0_9HYPH</name>
<organism evidence="2 3">
    <name type="scientific">Enterovirga rhinocerotis</name>
    <dbReference type="NCBI Taxonomy" id="1339210"/>
    <lineage>
        <taxon>Bacteria</taxon>
        <taxon>Pseudomonadati</taxon>
        <taxon>Pseudomonadota</taxon>
        <taxon>Alphaproteobacteria</taxon>
        <taxon>Hyphomicrobiales</taxon>
        <taxon>Methylobacteriaceae</taxon>
        <taxon>Enterovirga</taxon>
    </lineage>
</organism>
<dbReference type="EMBL" id="SNZR01000013">
    <property type="protein sequence ID" value="TDR90369.1"/>
    <property type="molecule type" value="Genomic_DNA"/>
</dbReference>
<keyword evidence="1 2" id="KW-0808">Transferase</keyword>
<evidence type="ECO:0000313" key="3">
    <source>
        <dbReference type="Proteomes" id="UP000295122"/>
    </source>
</evidence>
<proteinExistence type="predicted"/>
<dbReference type="SUPFAM" id="SSF89796">
    <property type="entry name" value="CoA-transferase family III (CaiB/BaiF)"/>
    <property type="match status" value="1"/>
</dbReference>
<gene>
    <name evidence="2" type="ORF">EV668_3220</name>
</gene>
<protein>
    <submittedName>
        <fullName evidence="2">Crotonobetainyl-CoA:carnitine CoA-transferase CaiB-like acyl-CoA transferase</fullName>
    </submittedName>
</protein>
<sequence length="398" mass="43123">MERKATGPLAGVRILDLTTVMMGPSATQYLAELGADVIKVEAPAGDPIRGIAPGRHPEMGGLFMNANTGKRSIVLDLKHGPARDALLRLAESADVLVYNIRPQAMARLGLSYEDVAAHRPDIIYAGLFGFGQDGPYAAQPAYDDLIQGASLIPWLMHKAGAAMPRYMPSAIADRVVGLAAVSAINAALYHREKTGEGQRIDVPMFETMVGFVIADHLGGLTFDPPLDQGGYPRLLALQRKPYKTSDGYVCALVYNDKQWRAFYEAVGEGDAFATDPRLASMNTRNQHIDELYGEVAARFATRTTADWMELLKAADIPVMPYHGLDTIFDDPHLKAIGFFAEDEHPTEGRIRRVRAAGTWSKTQPGHVRHAPRKGADTESILHEAGLDKAAIAAATKAG</sequence>
<dbReference type="AlphaFoldDB" id="A0A4V3DXX0"/>
<dbReference type="Pfam" id="PF02515">
    <property type="entry name" value="CoA_transf_3"/>
    <property type="match status" value="1"/>
</dbReference>
<evidence type="ECO:0000256" key="1">
    <source>
        <dbReference type="ARBA" id="ARBA00022679"/>
    </source>
</evidence>
<evidence type="ECO:0000313" key="2">
    <source>
        <dbReference type="EMBL" id="TDR90369.1"/>
    </source>
</evidence>
<dbReference type="GO" id="GO:0008410">
    <property type="term" value="F:CoA-transferase activity"/>
    <property type="evidence" value="ECO:0007669"/>
    <property type="project" value="TreeGrafter"/>
</dbReference>
<dbReference type="PANTHER" id="PTHR48207">
    <property type="entry name" value="SUCCINATE--HYDROXYMETHYLGLUTARATE COA-TRANSFERASE"/>
    <property type="match status" value="1"/>
</dbReference>
<dbReference type="PANTHER" id="PTHR48207:SF4">
    <property type="entry name" value="BLL6097 PROTEIN"/>
    <property type="match status" value="1"/>
</dbReference>
<dbReference type="Proteomes" id="UP000295122">
    <property type="component" value="Unassembled WGS sequence"/>
</dbReference>
<accession>A0A4V3DXX0</accession>